<keyword evidence="10 14" id="KW-0482">Metalloprotease</keyword>
<keyword evidence="6" id="KW-0479">Metal-binding</keyword>
<keyword evidence="3" id="KW-1003">Cell membrane</keyword>
<comment type="cofactor">
    <cofactor evidence="1">
        <name>Zn(2+)</name>
        <dbReference type="ChEBI" id="CHEBI:29105"/>
    </cofactor>
</comment>
<dbReference type="Pfam" id="PF01435">
    <property type="entry name" value="Peptidase_M48"/>
    <property type="match status" value="1"/>
</dbReference>
<dbReference type="KEGG" id="aup:AsAng_0023200"/>
<evidence type="ECO:0000256" key="11">
    <source>
        <dbReference type="ARBA" id="ARBA00023136"/>
    </source>
</evidence>
<name>A0A916DTM7_9BACT</name>
<comment type="subcellular location">
    <subcellularLocation>
        <location evidence="2">Cell membrane</location>
        <topology evidence="2">Multi-pass membrane protein</topology>
    </subcellularLocation>
</comment>
<dbReference type="AlphaFoldDB" id="A0A916DTM7"/>
<evidence type="ECO:0000256" key="6">
    <source>
        <dbReference type="ARBA" id="ARBA00022723"/>
    </source>
</evidence>
<evidence type="ECO:0000256" key="9">
    <source>
        <dbReference type="ARBA" id="ARBA00022989"/>
    </source>
</evidence>
<keyword evidence="7" id="KW-0378">Hydrolase</keyword>
<keyword evidence="11 12" id="KW-0472">Membrane</keyword>
<evidence type="ECO:0000256" key="2">
    <source>
        <dbReference type="ARBA" id="ARBA00004651"/>
    </source>
</evidence>
<dbReference type="PANTHER" id="PTHR43221">
    <property type="entry name" value="PROTEASE HTPX"/>
    <property type="match status" value="1"/>
</dbReference>
<protein>
    <submittedName>
        <fullName evidence="14">M48 family metalloprotease</fullName>
    </submittedName>
</protein>
<evidence type="ECO:0000313" key="15">
    <source>
        <dbReference type="Proteomes" id="UP001060919"/>
    </source>
</evidence>
<dbReference type="EMBL" id="AP026867">
    <property type="protein sequence ID" value="BDS11606.1"/>
    <property type="molecule type" value="Genomic_DNA"/>
</dbReference>
<keyword evidence="5 12" id="KW-0812">Transmembrane</keyword>
<dbReference type="GO" id="GO:0006508">
    <property type="term" value="P:proteolysis"/>
    <property type="evidence" value="ECO:0007669"/>
    <property type="project" value="UniProtKB-KW"/>
</dbReference>
<evidence type="ECO:0000256" key="7">
    <source>
        <dbReference type="ARBA" id="ARBA00022801"/>
    </source>
</evidence>
<evidence type="ECO:0000256" key="12">
    <source>
        <dbReference type="SAM" id="Phobius"/>
    </source>
</evidence>
<dbReference type="GO" id="GO:0005886">
    <property type="term" value="C:plasma membrane"/>
    <property type="evidence" value="ECO:0007669"/>
    <property type="project" value="UniProtKB-SubCell"/>
</dbReference>
<dbReference type="InterPro" id="IPR001915">
    <property type="entry name" value="Peptidase_M48"/>
</dbReference>
<evidence type="ECO:0000256" key="5">
    <source>
        <dbReference type="ARBA" id="ARBA00022692"/>
    </source>
</evidence>
<dbReference type="GO" id="GO:0046872">
    <property type="term" value="F:metal ion binding"/>
    <property type="evidence" value="ECO:0007669"/>
    <property type="project" value="UniProtKB-KW"/>
</dbReference>
<evidence type="ECO:0000256" key="1">
    <source>
        <dbReference type="ARBA" id="ARBA00001947"/>
    </source>
</evidence>
<evidence type="ECO:0000256" key="10">
    <source>
        <dbReference type="ARBA" id="ARBA00023049"/>
    </source>
</evidence>
<evidence type="ECO:0000256" key="4">
    <source>
        <dbReference type="ARBA" id="ARBA00022670"/>
    </source>
</evidence>
<keyword evidence="9 12" id="KW-1133">Transmembrane helix</keyword>
<dbReference type="CDD" id="cd07328">
    <property type="entry name" value="M48_Ste24p_like"/>
    <property type="match status" value="1"/>
</dbReference>
<evidence type="ECO:0000259" key="13">
    <source>
        <dbReference type="Pfam" id="PF01435"/>
    </source>
</evidence>
<dbReference type="GO" id="GO:0004222">
    <property type="term" value="F:metalloendopeptidase activity"/>
    <property type="evidence" value="ECO:0007669"/>
    <property type="project" value="InterPro"/>
</dbReference>
<accession>A0A916DTM7</accession>
<dbReference type="RefSeq" id="WP_264792762.1">
    <property type="nucleotide sequence ID" value="NZ_AP026867.1"/>
</dbReference>
<evidence type="ECO:0000256" key="3">
    <source>
        <dbReference type="ARBA" id="ARBA00022475"/>
    </source>
</evidence>
<sequence>MKTTLYPENPSLSTKKLTALTPSYQFRAILAILAIFVFFALYTAMVIALGYLIYYAFMYNMGIINQLTILLKIGAIAASIMLFVFTLKFVFKLKNPKPNNRIKLQKKDYPELWDFIDKICSDTGAPKPKAIYADPDVNAYVSYTNVWLSLLFPVKKELTIGLGLVSTLNLSEFKAVISHEFGHFAQRSMKIGSYINSANTIIFDMIYARDKWDDMLDQWRNADLRLSAAAWAITPVIWGIRQILGGFYQFLNIMYSSLSREMEFNADKIAVSTSGSDAIIAALWKLDKGFINWNETVNHAYLATQKNIFVQNLYVHNNFAIERSSAQQKELLHSLPMDERGGKLYFEGSENSKVSMYASHPPNDQREQNAKSPYIPCQMDDRQPWLLFRNKEALQEEMTTLLYQLYFNLKPSSYVDTQAFEDFIRAESKGNELLEEYHHTFQDRFLSVSDMTALKEAAQTIQAPNKKQLEQIKLDLQELMKPVQEIEGLMRKAQEIAQGTTKDKSFVFQGQTYQKKTVQKGYLNLSEEREKLFSESFKEWDMNFCAFHLSLAQQVGKEQTLLDLYQQHLAIIDIFKTLINVKNYVHQELHNIQSRDDVSQFEIDEFGAQINKGLDQLNAVLDDLEQLNFAALPNIDTTQELKEAIVQNGYFKKENHKRMFENGGFDRIMQTIETALSHCQRIDQKSIGFILLSHHELQEENKIKHSF</sequence>
<keyword evidence="4" id="KW-0645">Protease</keyword>
<evidence type="ECO:0000313" key="14">
    <source>
        <dbReference type="EMBL" id="BDS11606.1"/>
    </source>
</evidence>
<feature type="domain" description="Peptidase M48" evidence="13">
    <location>
        <begin position="114"/>
        <end position="372"/>
    </location>
</feature>
<organism evidence="14 15">
    <name type="scientific">Aureispira anguillae</name>
    <dbReference type="NCBI Taxonomy" id="2864201"/>
    <lineage>
        <taxon>Bacteria</taxon>
        <taxon>Pseudomonadati</taxon>
        <taxon>Bacteroidota</taxon>
        <taxon>Saprospiria</taxon>
        <taxon>Saprospirales</taxon>
        <taxon>Saprospiraceae</taxon>
        <taxon>Aureispira</taxon>
    </lineage>
</organism>
<dbReference type="InterPro" id="IPR050083">
    <property type="entry name" value="HtpX_protease"/>
</dbReference>
<dbReference type="PANTHER" id="PTHR43221:SF1">
    <property type="entry name" value="PROTEASE HTPX"/>
    <property type="match status" value="1"/>
</dbReference>
<keyword evidence="15" id="KW-1185">Reference proteome</keyword>
<dbReference type="Gene3D" id="3.30.2010.10">
    <property type="entry name" value="Metalloproteases ('zincins'), catalytic domain"/>
    <property type="match status" value="1"/>
</dbReference>
<evidence type="ECO:0000256" key="8">
    <source>
        <dbReference type="ARBA" id="ARBA00022833"/>
    </source>
</evidence>
<feature type="transmembrane region" description="Helical" evidence="12">
    <location>
        <begin position="28"/>
        <end position="57"/>
    </location>
</feature>
<gene>
    <name evidence="14" type="ORF">AsAng_0023200</name>
</gene>
<dbReference type="Proteomes" id="UP001060919">
    <property type="component" value="Chromosome"/>
</dbReference>
<feature type="transmembrane region" description="Helical" evidence="12">
    <location>
        <begin position="69"/>
        <end position="91"/>
    </location>
</feature>
<keyword evidence="8" id="KW-0862">Zinc</keyword>
<proteinExistence type="predicted"/>
<reference evidence="14" key="1">
    <citation type="submission" date="2022-09" db="EMBL/GenBank/DDBJ databases">
        <title>Aureispira anguillicida sp. nov., isolated from Leptocephalus of Japanese eel Anguilla japonica.</title>
        <authorList>
            <person name="Yuasa K."/>
            <person name="Mekata T."/>
            <person name="Ikunari K."/>
        </authorList>
    </citation>
    <scope>NUCLEOTIDE SEQUENCE</scope>
    <source>
        <strain evidence="14">EL160426</strain>
    </source>
</reference>